<keyword evidence="9" id="KW-1185">Reference proteome</keyword>
<reference evidence="8" key="1">
    <citation type="submission" date="2021-01" db="EMBL/GenBank/DDBJ databases">
        <authorList>
            <consortium name="Aspergillus luchuensis mut. kawachii IFO 4304 genome sequencing consortium"/>
            <person name="Kazuki M."/>
            <person name="Futagami T."/>
        </authorList>
    </citation>
    <scope>NUCLEOTIDE SEQUENCE</scope>
    <source>
        <strain evidence="8">IFO 4308</strain>
    </source>
</reference>
<sequence>MANETLSGYCPTPFLQESLFPSKGGFIDGRFCEELTTEHGKVSCCLPCPLAEWTYGESKSTATCCQCSRILAHKNLSHPELISQTKVASWLGVATLPLCIFLLVSFAVLPPKWTHRHYLSICFTLGICCMEIAFIIPLGVKPEQCYNQITPNDMHTDLSCAFTGALLLFGGWVCVVFSFIRTLAFHLQVCWEIMLGPKFMWTALILSWGIPAVGLTEMLILTGVSYRFGTVCHINVHDSNRDYWAPVVAFGGASLFLQFATLVYCIYIYIKSIYDEETSTTSSGLPSYSASVRTVTARQAYRRVRRVLQLQWRGVALVLVILTNVIFFAVVFIKMDNHLTSTVANMKLATPWLTCLVETQGNIQKCYSEAEAIVPNKATLLAVLILLATVGFWNFVLYARPSIFVGWAEFFKARVAKPNEFVSVDARRGTPDPRAYEMISGSSLPPYKTPEPVVRSPSPARTMGARSPEAKGGQHYGREARYVRPSMSFSSPRPPSATPNGGEREWDPEATFAKSHSQKGSI</sequence>
<feature type="transmembrane region" description="Helical" evidence="6">
    <location>
        <begin position="160"/>
        <end position="180"/>
    </location>
</feature>
<keyword evidence="4 6" id="KW-0472">Membrane</keyword>
<feature type="transmembrane region" description="Helical" evidence="6">
    <location>
        <begin position="121"/>
        <end position="140"/>
    </location>
</feature>
<evidence type="ECO:0000256" key="4">
    <source>
        <dbReference type="ARBA" id="ARBA00023136"/>
    </source>
</evidence>
<gene>
    <name evidence="8" type="ORF">AKAW2_11877S</name>
</gene>
<dbReference type="GeneID" id="64956156"/>
<evidence type="ECO:0000256" key="1">
    <source>
        <dbReference type="ARBA" id="ARBA00004141"/>
    </source>
</evidence>
<dbReference type="RefSeq" id="XP_041538597.1">
    <property type="nucleotide sequence ID" value="XM_041684409.1"/>
</dbReference>
<dbReference type="PROSITE" id="PS50261">
    <property type="entry name" value="G_PROTEIN_RECEP_F2_4"/>
    <property type="match status" value="1"/>
</dbReference>
<dbReference type="AlphaFoldDB" id="A0A7R7W213"/>
<evidence type="ECO:0000256" key="3">
    <source>
        <dbReference type="ARBA" id="ARBA00022989"/>
    </source>
</evidence>
<dbReference type="GO" id="GO:0004888">
    <property type="term" value="F:transmembrane signaling receptor activity"/>
    <property type="evidence" value="ECO:0007669"/>
    <property type="project" value="InterPro"/>
</dbReference>
<dbReference type="Gene3D" id="1.20.1070.10">
    <property type="entry name" value="Rhodopsin 7-helix transmembrane proteins"/>
    <property type="match status" value="1"/>
</dbReference>
<accession>A0A7R7W213</accession>
<keyword evidence="2 6" id="KW-0812">Transmembrane</keyword>
<dbReference type="InterPro" id="IPR017981">
    <property type="entry name" value="GPCR_2-like_7TM"/>
</dbReference>
<feature type="transmembrane region" description="Helical" evidence="6">
    <location>
        <begin position="378"/>
        <end position="399"/>
    </location>
</feature>
<organism evidence="8 9">
    <name type="scientific">Aspergillus kawachii</name>
    <name type="common">White koji mold</name>
    <name type="synonym">Aspergillus awamori var. kawachi</name>
    <dbReference type="NCBI Taxonomy" id="1069201"/>
    <lineage>
        <taxon>Eukaryota</taxon>
        <taxon>Fungi</taxon>
        <taxon>Dikarya</taxon>
        <taxon>Ascomycota</taxon>
        <taxon>Pezizomycotina</taxon>
        <taxon>Eurotiomycetes</taxon>
        <taxon>Eurotiomycetidae</taxon>
        <taxon>Eurotiales</taxon>
        <taxon>Aspergillaceae</taxon>
        <taxon>Aspergillus</taxon>
        <taxon>Aspergillus subgen. Circumdati</taxon>
    </lineage>
</organism>
<comment type="subcellular location">
    <subcellularLocation>
        <location evidence="1">Membrane</location>
        <topology evidence="1">Multi-pass membrane protein</topology>
    </subcellularLocation>
</comment>
<name>A0A7R7W213_ASPKA</name>
<evidence type="ECO:0000256" key="2">
    <source>
        <dbReference type="ARBA" id="ARBA00022692"/>
    </source>
</evidence>
<feature type="region of interest" description="Disordered" evidence="5">
    <location>
        <begin position="447"/>
        <end position="522"/>
    </location>
</feature>
<evidence type="ECO:0000256" key="5">
    <source>
        <dbReference type="SAM" id="MobiDB-lite"/>
    </source>
</evidence>
<feature type="domain" description="G-protein coupled receptors family 2 profile 2" evidence="7">
    <location>
        <begin position="81"/>
        <end position="402"/>
    </location>
</feature>
<feature type="transmembrane region" description="Helical" evidence="6">
    <location>
        <begin position="87"/>
        <end position="109"/>
    </location>
</feature>
<keyword evidence="3 6" id="KW-1133">Transmembrane helix</keyword>
<dbReference type="KEGG" id="aluc:AKAW2_11877S"/>
<proteinExistence type="predicted"/>
<evidence type="ECO:0000313" key="9">
    <source>
        <dbReference type="Proteomes" id="UP000661280"/>
    </source>
</evidence>
<dbReference type="InterPro" id="IPR053247">
    <property type="entry name" value="GPCR_GPR1/git3-like"/>
</dbReference>
<dbReference type="PANTHER" id="PTHR42058">
    <property type="entry name" value="G_PROTEIN_RECEP_F2_4 DOMAIN-CONTAINING PROTEIN"/>
    <property type="match status" value="1"/>
</dbReference>
<evidence type="ECO:0000259" key="7">
    <source>
        <dbReference type="PROSITE" id="PS50261"/>
    </source>
</evidence>
<evidence type="ECO:0000256" key="6">
    <source>
        <dbReference type="SAM" id="Phobius"/>
    </source>
</evidence>
<dbReference type="Proteomes" id="UP000661280">
    <property type="component" value="Chromosome 1"/>
</dbReference>
<feature type="transmembrane region" description="Helical" evidence="6">
    <location>
        <begin position="312"/>
        <end position="333"/>
    </location>
</feature>
<dbReference type="GO" id="GO:0007166">
    <property type="term" value="P:cell surface receptor signaling pathway"/>
    <property type="evidence" value="ECO:0007669"/>
    <property type="project" value="InterPro"/>
</dbReference>
<dbReference type="EMBL" id="AP024425">
    <property type="protein sequence ID" value="BCR94831.1"/>
    <property type="molecule type" value="Genomic_DNA"/>
</dbReference>
<reference evidence="8" key="2">
    <citation type="submission" date="2021-02" db="EMBL/GenBank/DDBJ databases">
        <title>Aspergillus luchuensis mut. kawachii IFO 4304 genome sequence.</title>
        <authorList>
            <person name="Mori K."/>
            <person name="Kadooka C."/>
            <person name="Goto M."/>
            <person name="Futagami T."/>
        </authorList>
    </citation>
    <scope>NUCLEOTIDE SEQUENCE</scope>
    <source>
        <strain evidence="8">IFO 4308</strain>
    </source>
</reference>
<dbReference type="GO" id="GO:0016020">
    <property type="term" value="C:membrane"/>
    <property type="evidence" value="ECO:0007669"/>
    <property type="project" value="UniProtKB-SubCell"/>
</dbReference>
<dbReference type="PANTHER" id="PTHR42058:SF1">
    <property type="entry name" value="G-PROTEIN COUPLED RECEPTORS FAMILY 2 PROFILE 2 DOMAIN-CONTAINING PROTEIN"/>
    <property type="match status" value="1"/>
</dbReference>
<evidence type="ECO:0000313" key="8">
    <source>
        <dbReference type="EMBL" id="BCR94831.1"/>
    </source>
</evidence>
<dbReference type="OrthoDB" id="26203at2759"/>
<protein>
    <recommendedName>
        <fullName evidence="7">G-protein coupled receptors family 2 profile 2 domain-containing protein</fullName>
    </recommendedName>
</protein>
<feature type="transmembrane region" description="Helical" evidence="6">
    <location>
        <begin position="201"/>
        <end position="223"/>
    </location>
</feature>
<feature type="transmembrane region" description="Helical" evidence="6">
    <location>
        <begin position="243"/>
        <end position="270"/>
    </location>
</feature>